<reference evidence="2 3" key="1">
    <citation type="submission" date="2019-08" db="EMBL/GenBank/DDBJ databases">
        <authorList>
            <person name="Peeters C."/>
        </authorList>
    </citation>
    <scope>NUCLEOTIDE SEQUENCE [LARGE SCALE GENOMIC DNA]</scope>
    <source>
        <strain evidence="2 3">LMG 31118</strain>
    </source>
</reference>
<dbReference type="EMBL" id="CABPSQ010000026">
    <property type="protein sequence ID" value="VVE77097.1"/>
    <property type="molecule type" value="Genomic_DNA"/>
</dbReference>
<organism evidence="2 3">
    <name type="scientific">Pandoraea captiosa</name>
    <dbReference type="NCBI Taxonomy" id="2508302"/>
    <lineage>
        <taxon>Bacteria</taxon>
        <taxon>Pseudomonadati</taxon>
        <taxon>Pseudomonadota</taxon>
        <taxon>Betaproteobacteria</taxon>
        <taxon>Burkholderiales</taxon>
        <taxon>Burkholderiaceae</taxon>
        <taxon>Pandoraea</taxon>
    </lineage>
</organism>
<evidence type="ECO:0000313" key="3">
    <source>
        <dbReference type="Proteomes" id="UP000414136"/>
    </source>
</evidence>
<name>A0A5E5AVF9_9BURK</name>
<evidence type="ECO:0000313" key="2">
    <source>
        <dbReference type="EMBL" id="VVE77097.1"/>
    </source>
</evidence>
<feature type="transmembrane region" description="Helical" evidence="1">
    <location>
        <begin position="46"/>
        <end position="64"/>
    </location>
</feature>
<protein>
    <submittedName>
        <fullName evidence="2">Uncharacterized protein</fullName>
    </submittedName>
</protein>
<dbReference type="RefSeq" id="WP_150627962.1">
    <property type="nucleotide sequence ID" value="NZ_CABPSQ010000026.1"/>
</dbReference>
<evidence type="ECO:0000256" key="1">
    <source>
        <dbReference type="SAM" id="Phobius"/>
    </source>
</evidence>
<feature type="transmembrane region" description="Helical" evidence="1">
    <location>
        <begin position="12"/>
        <end position="34"/>
    </location>
</feature>
<proteinExistence type="predicted"/>
<dbReference type="AlphaFoldDB" id="A0A5E5AVF9"/>
<keyword evidence="1" id="KW-0472">Membrane</keyword>
<sequence length="72" mass="7736">MTAKGSKRIGFLGSIIPGTAVTLLWAAPLMLLFAFMLYDPGQPGEITRLVGGISVSLIFGAWMARDAGYFDR</sequence>
<dbReference type="Proteomes" id="UP000414136">
    <property type="component" value="Unassembled WGS sequence"/>
</dbReference>
<keyword evidence="3" id="KW-1185">Reference proteome</keyword>
<keyword evidence="1" id="KW-1133">Transmembrane helix</keyword>
<keyword evidence="1" id="KW-0812">Transmembrane</keyword>
<gene>
    <name evidence="2" type="ORF">PCA31118_05391</name>
</gene>
<dbReference type="OrthoDB" id="9920835at2"/>
<accession>A0A5E5AVF9</accession>